<dbReference type="AlphaFoldDB" id="A0A5S9NZP1"/>
<dbReference type="Proteomes" id="UP000439591">
    <property type="component" value="Unassembled WGS sequence"/>
</dbReference>
<organism evidence="2 4">
    <name type="scientific">Zhongshania aliphaticivorans</name>
    <dbReference type="NCBI Taxonomy" id="1470434"/>
    <lineage>
        <taxon>Bacteria</taxon>
        <taxon>Pseudomonadati</taxon>
        <taxon>Pseudomonadota</taxon>
        <taxon>Gammaproteobacteria</taxon>
        <taxon>Cellvibrionales</taxon>
        <taxon>Spongiibacteraceae</taxon>
        <taxon>Zhongshania</taxon>
    </lineage>
</organism>
<dbReference type="EMBL" id="CACSIM010000002">
    <property type="protein sequence ID" value="CAA0096380.1"/>
    <property type="molecule type" value="Genomic_DNA"/>
</dbReference>
<keyword evidence="3" id="KW-1185">Reference proteome</keyword>
<accession>A0A5S9NZP1</accession>
<evidence type="ECO:0000313" key="1">
    <source>
        <dbReference type="EMBL" id="CAA0089544.1"/>
    </source>
</evidence>
<dbReference type="RefSeq" id="WP_159268425.1">
    <property type="nucleotide sequence ID" value="NZ_CACSIK010000001.1"/>
</dbReference>
<dbReference type="OrthoDB" id="7104797at2"/>
<dbReference type="Proteomes" id="UP000435877">
    <property type="component" value="Unassembled WGS sequence"/>
</dbReference>
<protein>
    <submittedName>
        <fullName evidence="2">Uncharacterized protein</fullName>
    </submittedName>
</protein>
<name>A0A5S9NZP1_9GAMM</name>
<gene>
    <name evidence="1" type="ORF">IHBHHGIJ_01807</name>
    <name evidence="2" type="ORF">KFEGEMFD_01409</name>
</gene>
<sequence length="101" mass="12070">MERQPFDRETALIFVRDLTHQNIYDLTVEHKKIAYSKKRAKFFLGAYQQEFRYTLFEGGLNWVDTHVPYWERTGEGLKENLIEYLNGMHDLLTESWVGLPD</sequence>
<evidence type="ECO:0000313" key="2">
    <source>
        <dbReference type="EMBL" id="CAA0096380.1"/>
    </source>
</evidence>
<dbReference type="EMBL" id="CACSIK010000001">
    <property type="protein sequence ID" value="CAA0089544.1"/>
    <property type="molecule type" value="Genomic_DNA"/>
</dbReference>
<proteinExistence type="predicted"/>
<evidence type="ECO:0000313" key="4">
    <source>
        <dbReference type="Proteomes" id="UP000439591"/>
    </source>
</evidence>
<evidence type="ECO:0000313" key="3">
    <source>
        <dbReference type="Proteomes" id="UP000435877"/>
    </source>
</evidence>
<reference evidence="3 4" key="1">
    <citation type="submission" date="2019-11" db="EMBL/GenBank/DDBJ databases">
        <authorList>
            <person name="Holert J."/>
        </authorList>
    </citation>
    <scope>NUCLEOTIDE SEQUENCE [LARGE SCALE GENOMIC DNA]</scope>
    <source>
        <strain evidence="2">BC3_2A</strain>
        <strain evidence="1">SB11_1A</strain>
    </source>
</reference>